<evidence type="ECO:0000313" key="2">
    <source>
        <dbReference type="EMBL" id="CRK83363.1"/>
    </source>
</evidence>
<protein>
    <submittedName>
        <fullName evidence="2">Uncharacterized protein</fullName>
    </submittedName>
</protein>
<dbReference type="Proteomes" id="UP000199087">
    <property type="component" value="Unassembled WGS sequence"/>
</dbReference>
<feature type="transmembrane region" description="Helical" evidence="1">
    <location>
        <begin position="12"/>
        <end position="34"/>
    </location>
</feature>
<keyword evidence="1" id="KW-1133">Transmembrane helix</keyword>
<gene>
    <name evidence="2" type="ORF">BN000_03330</name>
</gene>
<dbReference type="EMBL" id="CVRB01000003">
    <property type="protein sequence ID" value="CRK83363.1"/>
    <property type="molecule type" value="Genomic_DNA"/>
</dbReference>
<proteinExistence type="predicted"/>
<name>A0A0U1NZE2_9BACI</name>
<accession>A0A0U1NZE2</accession>
<keyword evidence="3" id="KW-1185">Reference proteome</keyword>
<keyword evidence="1" id="KW-0812">Transmembrane</keyword>
<evidence type="ECO:0000256" key="1">
    <source>
        <dbReference type="SAM" id="Phobius"/>
    </source>
</evidence>
<reference evidence="3" key="1">
    <citation type="submission" date="2015-05" db="EMBL/GenBank/DDBJ databases">
        <authorList>
            <person name="Urmite Genomes"/>
        </authorList>
    </citation>
    <scope>NUCLEOTIDE SEQUENCE [LARGE SCALE GENOMIC DNA]</scope>
    <source>
        <strain evidence="3">LF1</strain>
    </source>
</reference>
<dbReference type="AlphaFoldDB" id="A0A0U1NZE2"/>
<sequence length="84" mass="9664">MKQNQNFFKKAFIESIILTLSALLGVIVFCVYTKSPVPNLLSFIIGGFCGCFFVEFIFFCLMNKKALLKIQLQFLLLLLEPRIH</sequence>
<feature type="transmembrane region" description="Helical" evidence="1">
    <location>
        <begin position="40"/>
        <end position="61"/>
    </location>
</feature>
<keyword evidence="1" id="KW-0472">Membrane</keyword>
<evidence type="ECO:0000313" key="3">
    <source>
        <dbReference type="Proteomes" id="UP000199087"/>
    </source>
</evidence>
<organism evidence="2 3">
    <name type="scientific">Neobacillus massiliamazoniensis</name>
    <dbReference type="NCBI Taxonomy" id="1499688"/>
    <lineage>
        <taxon>Bacteria</taxon>
        <taxon>Bacillati</taxon>
        <taxon>Bacillota</taxon>
        <taxon>Bacilli</taxon>
        <taxon>Bacillales</taxon>
        <taxon>Bacillaceae</taxon>
        <taxon>Neobacillus</taxon>
    </lineage>
</organism>